<dbReference type="Proteomes" id="UP001195769">
    <property type="component" value="Unassembled WGS sequence"/>
</dbReference>
<comment type="caution">
    <text evidence="1">The sequence shown here is derived from an EMBL/GenBank/DDBJ whole genome shotgun (WGS) entry which is preliminary data.</text>
</comment>
<dbReference type="GeneID" id="64671659"/>
<protein>
    <submittedName>
        <fullName evidence="1">Uncharacterized protein</fullName>
    </submittedName>
</protein>
<sequence>MFMGGLGGRAQVTDAIHKGSNQPKRCPKWGDQSVCSMGTTLLRKYKAAIPEVEECASDLKEFEAALDPDQLATWRKEIEMWESDRSLTNPFKVKVRTTVTQAAVRLALSKAEAEEIEHGGHISLDDDISPLVLISSGMELEDQQRRVEFEARTIGQHATDVQKLKILQHINALRRRISTWSRVQLLYMPYVSCLCSLNDIASEDKVHKIQLFLPSSLPSSFPCDNCLLRFEWDLRQAQANDALDDLRTVINMTYHLYKYKNTFVQAKYTAARDALIMLASKLGKNNDWQRILKPLDRAKDVVPLNHDKGKTVGQQNISWIWKTPGVSNNQEEGLQDSLHVEWCKARAWAHW</sequence>
<accession>A0AAD4DXU0</accession>
<gene>
    <name evidence="1" type="ORF">F5891DRAFT_983786</name>
</gene>
<keyword evidence="2" id="KW-1185">Reference proteome</keyword>
<reference evidence="1" key="1">
    <citation type="journal article" date="2020" name="New Phytol.">
        <title>Comparative genomics reveals dynamic genome evolution in host specialist ectomycorrhizal fungi.</title>
        <authorList>
            <person name="Lofgren L.A."/>
            <person name="Nguyen N.H."/>
            <person name="Vilgalys R."/>
            <person name="Ruytinx J."/>
            <person name="Liao H.L."/>
            <person name="Branco S."/>
            <person name="Kuo A."/>
            <person name="LaButti K."/>
            <person name="Lipzen A."/>
            <person name="Andreopoulos W."/>
            <person name="Pangilinan J."/>
            <person name="Riley R."/>
            <person name="Hundley H."/>
            <person name="Na H."/>
            <person name="Barry K."/>
            <person name="Grigoriev I.V."/>
            <person name="Stajich J.E."/>
            <person name="Kennedy P.G."/>
        </authorList>
    </citation>
    <scope>NUCLEOTIDE SEQUENCE</scope>
    <source>
        <strain evidence="1">FC203</strain>
    </source>
</reference>
<evidence type="ECO:0000313" key="1">
    <source>
        <dbReference type="EMBL" id="KAG1896094.1"/>
    </source>
</evidence>
<dbReference type="EMBL" id="JABBWK010000059">
    <property type="protein sequence ID" value="KAG1896094.1"/>
    <property type="molecule type" value="Genomic_DNA"/>
</dbReference>
<dbReference type="AlphaFoldDB" id="A0AAD4DXU0"/>
<evidence type="ECO:0000313" key="2">
    <source>
        <dbReference type="Proteomes" id="UP001195769"/>
    </source>
</evidence>
<name>A0AAD4DXU0_9AGAM</name>
<organism evidence="1 2">
    <name type="scientific">Suillus fuscotomentosus</name>
    <dbReference type="NCBI Taxonomy" id="1912939"/>
    <lineage>
        <taxon>Eukaryota</taxon>
        <taxon>Fungi</taxon>
        <taxon>Dikarya</taxon>
        <taxon>Basidiomycota</taxon>
        <taxon>Agaricomycotina</taxon>
        <taxon>Agaricomycetes</taxon>
        <taxon>Agaricomycetidae</taxon>
        <taxon>Boletales</taxon>
        <taxon>Suillineae</taxon>
        <taxon>Suillaceae</taxon>
        <taxon>Suillus</taxon>
    </lineage>
</organism>
<dbReference type="RefSeq" id="XP_041221670.1">
    <property type="nucleotide sequence ID" value="XM_041377361.1"/>
</dbReference>
<proteinExistence type="predicted"/>